<dbReference type="GO" id="GO:0008270">
    <property type="term" value="F:zinc ion binding"/>
    <property type="evidence" value="ECO:0007669"/>
    <property type="project" value="UniProtKB-UniRule"/>
</dbReference>
<dbReference type="InterPro" id="IPR036974">
    <property type="entry name" value="PUA_sf"/>
</dbReference>
<feature type="binding site" evidence="7">
    <location>
        <position position="275"/>
    </location>
    <ligand>
        <name>Zn(2+)</name>
        <dbReference type="ChEBI" id="CHEBI:29105"/>
    </ligand>
</feature>
<dbReference type="SMART" id="SM00359">
    <property type="entry name" value="PUA"/>
    <property type="match status" value="1"/>
</dbReference>
<comment type="similarity">
    <text evidence="7">Belongs to the archaeosine tRNA-ribosyltransferase family.</text>
</comment>
<dbReference type="Pfam" id="PF01472">
    <property type="entry name" value="PUA"/>
    <property type="match status" value="1"/>
</dbReference>
<feature type="binding site" evidence="7">
    <location>
        <position position="277"/>
    </location>
    <ligand>
        <name>Zn(2+)</name>
        <dbReference type="ChEBI" id="CHEBI:29105"/>
    </ligand>
</feature>
<dbReference type="CDD" id="cd21149">
    <property type="entry name" value="PUA_archaeosine_TGT"/>
    <property type="match status" value="1"/>
</dbReference>
<dbReference type="EC" id="2.4.2.48" evidence="7"/>
<dbReference type="InterPro" id="IPR038250">
    <property type="entry name" value="TGT_C2_sf"/>
</dbReference>
<dbReference type="Gene3D" id="3.20.20.105">
    <property type="entry name" value="Queuine tRNA-ribosyltransferase-like"/>
    <property type="match status" value="1"/>
</dbReference>
<dbReference type="Gene3D" id="2.30.130.10">
    <property type="entry name" value="PUA domain"/>
    <property type="match status" value="1"/>
</dbReference>
<evidence type="ECO:0000313" key="10">
    <source>
        <dbReference type="Proteomes" id="UP000248557"/>
    </source>
</evidence>
<keyword evidence="6 7" id="KW-0862">Zinc</keyword>
<evidence type="ECO:0000256" key="5">
    <source>
        <dbReference type="ARBA" id="ARBA00022723"/>
    </source>
</evidence>
<dbReference type="NCBIfam" id="TIGR00449">
    <property type="entry name" value="tgt_general"/>
    <property type="match status" value="1"/>
</dbReference>
<dbReference type="SUPFAM" id="SSF51713">
    <property type="entry name" value="tRNA-guanine transglycosylase"/>
    <property type="match status" value="1"/>
</dbReference>
<dbReference type="EMBL" id="NGJK01000026">
    <property type="protein sequence ID" value="RAP03382.1"/>
    <property type="molecule type" value="Genomic_DNA"/>
</dbReference>
<dbReference type="PANTHER" id="PTHR46499:SF1">
    <property type="entry name" value="QUEUINE TRNA-RIBOSYLTRANSFERASE"/>
    <property type="match status" value="1"/>
</dbReference>
<dbReference type="GO" id="GO:0003723">
    <property type="term" value="F:RNA binding"/>
    <property type="evidence" value="ECO:0007669"/>
    <property type="project" value="InterPro"/>
</dbReference>
<dbReference type="SUPFAM" id="SSF88802">
    <property type="entry name" value="Pre-PUA domain"/>
    <property type="match status" value="1"/>
</dbReference>
<dbReference type="InterPro" id="IPR004804">
    <property type="entry name" value="TgtA"/>
</dbReference>
<comment type="catalytic activity">
    <reaction evidence="7">
        <text>guanosine(15) in tRNA + 7-cyano-7-carbaguanine = 7-cyano-7-carbaguanosine(15) in tRNA + guanine</text>
        <dbReference type="Rhea" id="RHEA:43164"/>
        <dbReference type="Rhea" id="RHEA-COMP:10371"/>
        <dbReference type="Rhea" id="RHEA-COMP:10372"/>
        <dbReference type="ChEBI" id="CHEBI:16235"/>
        <dbReference type="ChEBI" id="CHEBI:45075"/>
        <dbReference type="ChEBI" id="CHEBI:74269"/>
        <dbReference type="ChEBI" id="CHEBI:82850"/>
        <dbReference type="EC" id="2.4.2.48"/>
    </reaction>
</comment>
<dbReference type="Pfam" id="PF01702">
    <property type="entry name" value="TGT"/>
    <property type="match status" value="1"/>
</dbReference>
<evidence type="ECO:0000256" key="1">
    <source>
        <dbReference type="ARBA" id="ARBA00005030"/>
    </source>
</evidence>
<dbReference type="InterPro" id="IPR050076">
    <property type="entry name" value="ArchSynthase1/Queuine_TRR"/>
</dbReference>
<dbReference type="SUPFAM" id="SSF88697">
    <property type="entry name" value="PUA domain-like"/>
    <property type="match status" value="1"/>
</dbReference>
<comment type="cofactor">
    <cofactor evidence="7">
        <name>Zn(2+)</name>
        <dbReference type="ChEBI" id="CHEBI:29105"/>
    </cofactor>
    <text evidence="7">Binds 1 zinc ion per subunit.</text>
</comment>
<proteinExistence type="inferred from homology"/>
<organism evidence="9 10">
    <name type="scientific">Methanosphaera stadtmanae</name>
    <dbReference type="NCBI Taxonomy" id="2317"/>
    <lineage>
        <taxon>Archaea</taxon>
        <taxon>Methanobacteriati</taxon>
        <taxon>Methanobacteriota</taxon>
        <taxon>Methanomada group</taxon>
        <taxon>Methanobacteria</taxon>
        <taxon>Methanobacteriales</taxon>
        <taxon>Methanobacteriaceae</taxon>
        <taxon>Methanosphaera</taxon>
    </lineage>
</organism>
<evidence type="ECO:0000256" key="3">
    <source>
        <dbReference type="ARBA" id="ARBA00022679"/>
    </source>
</evidence>
<dbReference type="NCBIfam" id="TIGR00432">
    <property type="entry name" value="arcsn_tRNA_tgt"/>
    <property type="match status" value="1"/>
</dbReference>
<sequence>MVDIIVDFEIKYKDAMARVGKFKTPHGTVTTPALMPVVHPGKQTLDVKKLGAQIVITNSYIIYKNEELKKKALEEGVHSLIDFPNTIETDSGSFQLSVYGDIDITNEEVIKFQEAIKTDIGTSLDIPTAPYVKREEAENDLEITIERAKEAANVKSDLLLNSVVQGSTFPDLREKCAKEISKYDADIYPIGAVVPLMEMYRYADLVDAVMYSMRGLPENKPRHLMGAGHPMVFALATAMGCDLFDSAAYILYANKDRFMMPDGTLRLEDLIEMPCSCRVCCEYTVDELKQMDQKKRAKLIAEHNLHISFAEIRRIRQAIVDGELMKLVELRCRSHPFLLDGLRRLMEYKEDMERLNPSSKKSAFFYTGYESLARSEVPKHLKQLENIKPKNKNLVILPHTRKPYTKYVNREYIKKYTPKIPTYYSNTTNTDYSNSDVVVADIPFGIIPLGLDEFYPLAQNESPSIHDLDSKRFIRDIINNYSKKYDNVLIHRKVIEKFDITNFNLIEDELQLPEAKISDFNRLKDIADYQFGCGAGNALFGGDEDKITIEKSRKTKKIRHVFEDNENIVNMRANDGFLILSDLGAKRLHKFLEYPHNRVVVSEDSEPFALKGKSVFNKFVLDCDENIRRNDEVLIVNKDDKLLAFGKALLSSYEIKDFNTGQAIKTRKWKKEIE</sequence>
<feature type="active site" description="Nucleophile" evidence="7">
    <location>
        <position position="90"/>
    </location>
</feature>
<dbReference type="Gene3D" id="3.10.450.90">
    <property type="entry name" value="ArcTGT, C2 domain"/>
    <property type="match status" value="1"/>
</dbReference>
<dbReference type="InterPro" id="IPR036511">
    <property type="entry name" value="TGT-like_sf"/>
</dbReference>
<dbReference type="AlphaFoldDB" id="A0A328PZI8"/>
<gene>
    <name evidence="7" type="primary">tgtA</name>
    <name evidence="9" type="ORF">CA615_02495</name>
</gene>
<feature type="binding site" evidence="7">
    <location>
        <position position="192"/>
    </location>
    <ligand>
        <name>substrate</name>
    </ligand>
</feature>
<accession>A0A328PZI8</accession>
<feature type="binding site" evidence="7">
    <location>
        <position position="280"/>
    </location>
    <ligand>
        <name>Zn(2+)</name>
        <dbReference type="ChEBI" id="CHEBI:29105"/>
    </ligand>
</feature>
<dbReference type="Gene3D" id="3.40.50.10630">
    <property type="entry name" value="Uracil-DNA glycosylase-like"/>
    <property type="match status" value="1"/>
</dbReference>
<evidence type="ECO:0000256" key="7">
    <source>
        <dbReference type="HAMAP-Rule" id="MF_01634"/>
    </source>
</evidence>
<dbReference type="InterPro" id="IPR015947">
    <property type="entry name" value="PUA-like_sf"/>
</dbReference>
<evidence type="ECO:0000256" key="2">
    <source>
        <dbReference type="ARBA" id="ARBA00022676"/>
    </source>
</evidence>
<dbReference type="GO" id="GO:0002099">
    <property type="term" value="P:tRNA wobble guanine modification"/>
    <property type="evidence" value="ECO:0007669"/>
    <property type="project" value="TreeGrafter"/>
</dbReference>
<comment type="pathway">
    <text evidence="1 7">tRNA modification; archaeosine-tRNA biosynthesis.</text>
</comment>
<evidence type="ECO:0000256" key="4">
    <source>
        <dbReference type="ARBA" id="ARBA00022694"/>
    </source>
</evidence>
<dbReference type="GO" id="GO:0005737">
    <property type="term" value="C:cytoplasm"/>
    <property type="evidence" value="ECO:0007669"/>
    <property type="project" value="TreeGrafter"/>
</dbReference>
<reference evidence="9 10" key="1">
    <citation type="submission" date="2017-05" db="EMBL/GenBank/DDBJ databases">
        <title>Host range expansion of the Methanosphaera genus to humans and monogastric animals involves recent and extensive reduction in genome content.</title>
        <authorList>
            <person name="Hoedt E.C."/>
            <person name="Volmer J.G."/>
            <person name="Parks D.H."/>
            <person name="Rosewarne C.P."/>
            <person name="Denman S.E."/>
            <person name="Mcsweeney C.S."/>
            <person name="O Cuiv P."/>
            <person name="Hugenholtz P."/>
            <person name="Tyson G.W."/>
            <person name="Morrison M."/>
        </authorList>
    </citation>
    <scope>NUCLEOTIDE SEQUENCE [LARGE SCALE GENOMIC DNA]</scope>
    <source>
        <strain evidence="9 10">PA5</strain>
    </source>
</reference>
<dbReference type="PROSITE" id="PS50890">
    <property type="entry name" value="PUA"/>
    <property type="match status" value="1"/>
</dbReference>
<dbReference type="Proteomes" id="UP000248557">
    <property type="component" value="Unassembled WGS sequence"/>
</dbReference>
<keyword evidence="4 7" id="KW-0819">tRNA processing</keyword>
<feature type="binding site" evidence="7">
    <location>
        <position position="125"/>
    </location>
    <ligand>
        <name>substrate</name>
    </ligand>
</feature>
<comment type="caution">
    <text evidence="9">The sequence shown here is derived from an EMBL/GenBank/DDBJ whole genome shotgun (WGS) entry which is preliminary data.</text>
</comment>
<dbReference type="InterPro" id="IPR004521">
    <property type="entry name" value="Uncharacterised_CHP00451"/>
</dbReference>
<name>A0A328PZI8_9EURY</name>
<dbReference type="RefSeq" id="WP_112149403.1">
    <property type="nucleotide sequence ID" value="NZ_JAXJAF010000091.1"/>
</dbReference>
<dbReference type="UniPathway" id="UPA00393"/>
<protein>
    <recommendedName>
        <fullName evidence="7">tRNA-guanine(15) transglycosylase</fullName>
        <ecNumber evidence="7">2.4.2.48</ecNumber>
    </recommendedName>
    <alternativeName>
        <fullName evidence="7">7-cyano-7-deazaguanine tRNA-ribosyltransferase</fullName>
    </alternativeName>
    <alternativeName>
        <fullName evidence="7">Archaeal tRNA-guanine transglycosylase</fullName>
    </alternativeName>
</protein>
<keyword evidence="5 7" id="KW-0479">Metal-binding</keyword>
<evidence type="ECO:0000256" key="6">
    <source>
        <dbReference type="ARBA" id="ARBA00022833"/>
    </source>
</evidence>
<evidence type="ECO:0000259" key="8">
    <source>
        <dbReference type="SMART" id="SM00359"/>
    </source>
</evidence>
<dbReference type="GO" id="GO:0016763">
    <property type="term" value="F:pentosyltransferase activity"/>
    <property type="evidence" value="ECO:0007669"/>
    <property type="project" value="UniProtKB-UniRule"/>
</dbReference>
<dbReference type="PANTHER" id="PTHR46499">
    <property type="entry name" value="QUEUINE TRNA-RIBOSYLTRANSFERASE"/>
    <property type="match status" value="1"/>
</dbReference>
<evidence type="ECO:0000313" key="9">
    <source>
        <dbReference type="EMBL" id="RAP03382.1"/>
    </source>
</evidence>
<dbReference type="InterPro" id="IPR002478">
    <property type="entry name" value="PUA"/>
</dbReference>
<keyword evidence="2 7" id="KW-0328">Glycosyltransferase</keyword>
<keyword evidence="3 7" id="KW-0808">Transferase</keyword>
<dbReference type="NCBIfam" id="TIGR00451">
    <property type="entry name" value="unchar_dom_2"/>
    <property type="match status" value="1"/>
</dbReference>
<dbReference type="Pfam" id="PF14810">
    <property type="entry name" value="TGT_C2"/>
    <property type="match status" value="1"/>
</dbReference>
<feature type="domain" description="PUA" evidence="8">
    <location>
        <begin position="597"/>
        <end position="671"/>
    </location>
</feature>
<dbReference type="InterPro" id="IPR029402">
    <property type="entry name" value="TGT_C2"/>
</dbReference>
<dbReference type="HAMAP" id="MF_01634">
    <property type="entry name" value="TgtA_arch"/>
    <property type="match status" value="1"/>
</dbReference>
<comment type="function">
    <text evidence="7">Exchanges the guanine residue with 7-cyano-7-deazaguanine (preQ0) at position 15 in the dihydrouridine loop (D-loop) of archaeal tRNAs.</text>
</comment>
<dbReference type="InterPro" id="IPR002616">
    <property type="entry name" value="tRNA_ribo_trans-like"/>
</dbReference>